<sequence length="539" mass="61084">MSASNDNYCIHKVSLRRTRQACAPCRRKKARCPGEKPACSLCERLGQRCTYTPQAAVNRAGRSRSLSTQQHDGSDLQPSIPADNASTERFQRIEARLDQMTTLLQETLPQLNALGEASYRNLQSLRSPGRRSDGSGQSPLSFRGGERDIPSSLPPEIAFPLVALTSRFRRGSPGSMSQDVPTTDYCARKAWTILSNRYQSSDLSLSFLQGTFLMAQLDFADGRSHRGYANVALGLRTLQSGGLTRDKYVSTRGSAETEARKRITWAFFMLDRCYNASRNYSLCLSDKYFTLPFPMPDPNDPRREEGPPPTGTLHDGPRTLGEKVDHGILACLIRLSAIWGKVTEYIFEPFDKSAPPPWRSGSAHATLESDWLQFETHFADTHRYMNVDFKRRAREEPQCRTYLSTWLCVQFLFHSTQGLLHHPFITMTKLRQMEGNIPSTFLQKSYESSLIHSRWIARFVREMAEVDWELRDPFIGYLCAIAATIQLEHTVRSNQQVALQAKDDFRILVDFVTKASMHWPNMRVLVGSTGQTLHATLHF</sequence>
<dbReference type="EMBL" id="CH476604">
    <property type="protein sequence ID" value="EAU31787.1"/>
    <property type="molecule type" value="Genomic_DNA"/>
</dbReference>
<dbReference type="RefSeq" id="XP_001216146.1">
    <property type="nucleotide sequence ID" value="XM_001216146.1"/>
</dbReference>
<dbReference type="eggNOG" id="ENOG502SK0H">
    <property type="taxonomic scope" value="Eukaryota"/>
</dbReference>
<dbReference type="AlphaFoldDB" id="Q0CFK9"/>
<dbReference type="CDD" id="cd00067">
    <property type="entry name" value="GAL4"/>
    <property type="match status" value="1"/>
</dbReference>
<keyword evidence="2" id="KW-0479">Metal-binding</keyword>
<evidence type="ECO:0000313" key="9">
    <source>
        <dbReference type="EMBL" id="EAU31787.1"/>
    </source>
</evidence>
<protein>
    <recommendedName>
        <fullName evidence="8">Zn(2)-C6 fungal-type domain-containing protein</fullName>
    </recommendedName>
</protein>
<dbReference type="GeneID" id="4323029"/>
<evidence type="ECO:0000256" key="3">
    <source>
        <dbReference type="ARBA" id="ARBA00023015"/>
    </source>
</evidence>
<dbReference type="Pfam" id="PF00172">
    <property type="entry name" value="Zn_clus"/>
    <property type="match status" value="1"/>
</dbReference>
<accession>Q0CFK9</accession>
<gene>
    <name evidence="9" type="ORF">ATEG_07525</name>
</gene>
<dbReference type="Pfam" id="PF04082">
    <property type="entry name" value="Fungal_trans"/>
    <property type="match status" value="1"/>
</dbReference>
<evidence type="ECO:0000256" key="1">
    <source>
        <dbReference type="ARBA" id="ARBA00004123"/>
    </source>
</evidence>
<dbReference type="VEuPathDB" id="FungiDB:ATEG_07525"/>
<dbReference type="GO" id="GO:0006351">
    <property type="term" value="P:DNA-templated transcription"/>
    <property type="evidence" value="ECO:0007669"/>
    <property type="project" value="InterPro"/>
</dbReference>
<dbReference type="InterPro" id="IPR007219">
    <property type="entry name" value="XnlR_reg_dom"/>
</dbReference>
<evidence type="ECO:0000256" key="6">
    <source>
        <dbReference type="ARBA" id="ARBA00023242"/>
    </source>
</evidence>
<dbReference type="SUPFAM" id="SSF57701">
    <property type="entry name" value="Zn2/Cys6 DNA-binding domain"/>
    <property type="match status" value="1"/>
</dbReference>
<name>Q0CFK9_ASPTN</name>
<evidence type="ECO:0000313" key="10">
    <source>
        <dbReference type="Proteomes" id="UP000007963"/>
    </source>
</evidence>
<dbReference type="OMA" id="QGTFLMA"/>
<dbReference type="CDD" id="cd12148">
    <property type="entry name" value="fungal_TF_MHR"/>
    <property type="match status" value="1"/>
</dbReference>
<dbReference type="GO" id="GO:0009893">
    <property type="term" value="P:positive regulation of metabolic process"/>
    <property type="evidence" value="ECO:0007669"/>
    <property type="project" value="UniProtKB-ARBA"/>
</dbReference>
<dbReference type="InterPro" id="IPR050815">
    <property type="entry name" value="TF_fung"/>
</dbReference>
<feature type="region of interest" description="Disordered" evidence="7">
    <location>
        <begin position="57"/>
        <end position="86"/>
    </location>
</feature>
<dbReference type="PANTHER" id="PTHR47338">
    <property type="entry name" value="ZN(II)2CYS6 TRANSCRIPTION FACTOR (EUROFUNG)-RELATED"/>
    <property type="match status" value="1"/>
</dbReference>
<dbReference type="GO" id="GO:0003677">
    <property type="term" value="F:DNA binding"/>
    <property type="evidence" value="ECO:0007669"/>
    <property type="project" value="UniProtKB-KW"/>
</dbReference>
<keyword evidence="3" id="KW-0805">Transcription regulation</keyword>
<dbReference type="GO" id="GO:0000981">
    <property type="term" value="F:DNA-binding transcription factor activity, RNA polymerase II-specific"/>
    <property type="evidence" value="ECO:0007669"/>
    <property type="project" value="InterPro"/>
</dbReference>
<dbReference type="PROSITE" id="PS00463">
    <property type="entry name" value="ZN2_CY6_FUNGAL_1"/>
    <property type="match status" value="1"/>
</dbReference>
<dbReference type="GO" id="GO:0008270">
    <property type="term" value="F:zinc ion binding"/>
    <property type="evidence" value="ECO:0007669"/>
    <property type="project" value="InterPro"/>
</dbReference>
<dbReference type="STRING" id="341663.Q0CFK9"/>
<dbReference type="HOGENOM" id="CLU_015161_1_1_1"/>
<dbReference type="InterPro" id="IPR001138">
    <property type="entry name" value="Zn2Cys6_DnaBD"/>
</dbReference>
<evidence type="ECO:0000259" key="8">
    <source>
        <dbReference type="PROSITE" id="PS50048"/>
    </source>
</evidence>
<reference evidence="10" key="1">
    <citation type="submission" date="2005-09" db="EMBL/GenBank/DDBJ databases">
        <title>Annotation of the Aspergillus terreus NIH2624 genome.</title>
        <authorList>
            <person name="Birren B.W."/>
            <person name="Lander E.S."/>
            <person name="Galagan J.E."/>
            <person name="Nusbaum C."/>
            <person name="Devon K."/>
            <person name="Henn M."/>
            <person name="Ma L.-J."/>
            <person name="Jaffe D.B."/>
            <person name="Butler J."/>
            <person name="Alvarez P."/>
            <person name="Gnerre S."/>
            <person name="Grabherr M."/>
            <person name="Kleber M."/>
            <person name="Mauceli E.W."/>
            <person name="Brockman W."/>
            <person name="Rounsley S."/>
            <person name="Young S.K."/>
            <person name="LaButti K."/>
            <person name="Pushparaj V."/>
            <person name="DeCaprio D."/>
            <person name="Crawford M."/>
            <person name="Koehrsen M."/>
            <person name="Engels R."/>
            <person name="Montgomery P."/>
            <person name="Pearson M."/>
            <person name="Howarth C."/>
            <person name="Larson L."/>
            <person name="Luoma S."/>
            <person name="White J."/>
            <person name="Alvarado L."/>
            <person name="Kodira C.D."/>
            <person name="Zeng Q."/>
            <person name="Oleary S."/>
            <person name="Yandava C."/>
            <person name="Denning D.W."/>
            <person name="Nierman W.C."/>
            <person name="Milne T."/>
            <person name="Madden K."/>
        </authorList>
    </citation>
    <scope>NUCLEOTIDE SEQUENCE [LARGE SCALE GENOMIC DNA]</scope>
    <source>
        <strain evidence="10">NIH 2624 / FGSC A1156</strain>
    </source>
</reference>
<comment type="subcellular location">
    <subcellularLocation>
        <location evidence="1">Nucleus</location>
    </subcellularLocation>
</comment>
<feature type="region of interest" description="Disordered" evidence="7">
    <location>
        <begin position="295"/>
        <end position="318"/>
    </location>
</feature>
<feature type="domain" description="Zn(2)-C6 fungal-type" evidence="8">
    <location>
        <begin position="21"/>
        <end position="51"/>
    </location>
</feature>
<proteinExistence type="predicted"/>
<evidence type="ECO:0000256" key="5">
    <source>
        <dbReference type="ARBA" id="ARBA00023163"/>
    </source>
</evidence>
<dbReference type="PROSITE" id="PS50048">
    <property type="entry name" value="ZN2_CY6_FUNGAL_2"/>
    <property type="match status" value="1"/>
</dbReference>
<evidence type="ECO:0000256" key="4">
    <source>
        <dbReference type="ARBA" id="ARBA00023125"/>
    </source>
</evidence>
<dbReference type="Proteomes" id="UP000007963">
    <property type="component" value="Unassembled WGS sequence"/>
</dbReference>
<keyword evidence="4" id="KW-0238">DNA-binding</keyword>
<organism evidence="9 10">
    <name type="scientific">Aspergillus terreus (strain NIH 2624 / FGSC A1156)</name>
    <dbReference type="NCBI Taxonomy" id="341663"/>
    <lineage>
        <taxon>Eukaryota</taxon>
        <taxon>Fungi</taxon>
        <taxon>Dikarya</taxon>
        <taxon>Ascomycota</taxon>
        <taxon>Pezizomycotina</taxon>
        <taxon>Eurotiomycetes</taxon>
        <taxon>Eurotiomycetidae</taxon>
        <taxon>Eurotiales</taxon>
        <taxon>Aspergillaceae</taxon>
        <taxon>Aspergillus</taxon>
        <taxon>Aspergillus subgen. Circumdati</taxon>
    </lineage>
</organism>
<dbReference type="InterPro" id="IPR036864">
    <property type="entry name" value="Zn2-C6_fun-type_DNA-bd_sf"/>
</dbReference>
<dbReference type="OrthoDB" id="424974at2759"/>
<dbReference type="Gene3D" id="4.10.240.10">
    <property type="entry name" value="Zn(2)-C6 fungal-type DNA-binding domain"/>
    <property type="match status" value="1"/>
</dbReference>
<dbReference type="PANTHER" id="PTHR47338:SF9">
    <property type="entry name" value="ZN(II)2CYS6 TRANSCRIPTION FACTOR (EUROFUNG)"/>
    <property type="match status" value="1"/>
</dbReference>
<evidence type="ECO:0000256" key="7">
    <source>
        <dbReference type="SAM" id="MobiDB-lite"/>
    </source>
</evidence>
<keyword evidence="5" id="KW-0804">Transcription</keyword>
<dbReference type="GO" id="GO:0005634">
    <property type="term" value="C:nucleus"/>
    <property type="evidence" value="ECO:0007669"/>
    <property type="project" value="UniProtKB-SubCell"/>
</dbReference>
<evidence type="ECO:0000256" key="2">
    <source>
        <dbReference type="ARBA" id="ARBA00022723"/>
    </source>
</evidence>
<feature type="region of interest" description="Disordered" evidence="7">
    <location>
        <begin position="125"/>
        <end position="154"/>
    </location>
</feature>
<keyword evidence="6" id="KW-0539">Nucleus</keyword>
<dbReference type="SMART" id="SM00066">
    <property type="entry name" value="GAL4"/>
    <property type="match status" value="1"/>
</dbReference>